<feature type="coiled-coil region" evidence="2">
    <location>
        <begin position="323"/>
        <end position="364"/>
    </location>
</feature>
<keyword evidence="1" id="KW-0677">Repeat</keyword>
<dbReference type="InterPro" id="IPR056884">
    <property type="entry name" value="NPHP3-like_N"/>
</dbReference>
<dbReference type="InterPro" id="IPR056125">
    <property type="entry name" value="DUF7708"/>
</dbReference>
<keyword evidence="6" id="KW-1185">Reference proteome</keyword>
<dbReference type="OrthoDB" id="5419927at2759"/>
<protein>
    <submittedName>
        <fullName evidence="5">Uncharacterized protein</fullName>
    </submittedName>
</protein>
<dbReference type="Pfam" id="PF24809">
    <property type="entry name" value="DUF7708"/>
    <property type="match status" value="1"/>
</dbReference>
<keyword evidence="2" id="KW-0175">Coiled coil</keyword>
<dbReference type="AlphaFoldDB" id="A0A8H5VBB4"/>
<evidence type="ECO:0000313" key="5">
    <source>
        <dbReference type="EMBL" id="KAF5616068.1"/>
    </source>
</evidence>
<dbReference type="GeneID" id="59298516"/>
<evidence type="ECO:0000259" key="3">
    <source>
        <dbReference type="Pfam" id="PF24809"/>
    </source>
</evidence>
<evidence type="ECO:0000259" key="4">
    <source>
        <dbReference type="Pfam" id="PF24883"/>
    </source>
</evidence>
<dbReference type="Pfam" id="PF24883">
    <property type="entry name" value="NPHP3_N"/>
    <property type="match status" value="1"/>
</dbReference>
<accession>A0A8H5VBB4</accession>
<organism evidence="5 6">
    <name type="scientific">Fusarium tjaetaba</name>
    <dbReference type="NCBI Taxonomy" id="1567544"/>
    <lineage>
        <taxon>Eukaryota</taxon>
        <taxon>Fungi</taxon>
        <taxon>Dikarya</taxon>
        <taxon>Ascomycota</taxon>
        <taxon>Pezizomycotina</taxon>
        <taxon>Sordariomycetes</taxon>
        <taxon>Hypocreomycetidae</taxon>
        <taxon>Hypocreales</taxon>
        <taxon>Nectriaceae</taxon>
        <taxon>Fusarium</taxon>
        <taxon>Fusarium fujikuroi species complex</taxon>
    </lineage>
</organism>
<reference evidence="5 6" key="1">
    <citation type="submission" date="2020-05" db="EMBL/GenBank/DDBJ databases">
        <title>Identification and distribution of gene clusters putatively required for synthesis of sphingolipid metabolism inhibitors in phylogenetically diverse species of the filamentous fungus Fusarium.</title>
        <authorList>
            <person name="Kim H.-S."/>
            <person name="Busman M."/>
            <person name="Brown D.W."/>
            <person name="Divon H."/>
            <person name="Uhlig S."/>
            <person name="Proctor R.H."/>
        </authorList>
    </citation>
    <scope>NUCLEOTIDE SEQUENCE [LARGE SCALE GENOMIC DNA]</scope>
    <source>
        <strain evidence="5 6">NRRL 66243</strain>
    </source>
</reference>
<evidence type="ECO:0000313" key="6">
    <source>
        <dbReference type="Proteomes" id="UP000530670"/>
    </source>
</evidence>
<dbReference type="PANTHER" id="PTHR40619">
    <property type="entry name" value="FUNGAL STAND N-TERMINAL GOODBYE DOMAIN-CONTAINING PROTEIN"/>
    <property type="match status" value="1"/>
</dbReference>
<gene>
    <name evidence="5" type="ORF">FTJAE_13134</name>
</gene>
<dbReference type="Proteomes" id="UP000530670">
    <property type="component" value="Unassembled WGS sequence"/>
</dbReference>
<dbReference type="EMBL" id="JAAQRI010000389">
    <property type="protein sequence ID" value="KAF5616068.1"/>
    <property type="molecule type" value="Genomic_DNA"/>
</dbReference>
<dbReference type="PANTHER" id="PTHR40619:SF3">
    <property type="entry name" value="FUNGAL STAND N-TERMINAL GOODBYE DOMAIN-CONTAINING PROTEIN"/>
    <property type="match status" value="1"/>
</dbReference>
<feature type="coiled-coil region" evidence="2">
    <location>
        <begin position="191"/>
        <end position="218"/>
    </location>
</feature>
<evidence type="ECO:0000256" key="2">
    <source>
        <dbReference type="SAM" id="Coils"/>
    </source>
</evidence>
<evidence type="ECO:0000256" key="1">
    <source>
        <dbReference type="ARBA" id="ARBA00022737"/>
    </source>
</evidence>
<dbReference type="RefSeq" id="XP_037199836.1">
    <property type="nucleotide sequence ID" value="XM_037346246.1"/>
</dbReference>
<feature type="domain" description="Nephrocystin 3-like N-terminal" evidence="4">
    <location>
        <begin position="473"/>
        <end position="655"/>
    </location>
</feature>
<feature type="domain" description="DUF7708" evidence="3">
    <location>
        <begin position="165"/>
        <end position="290"/>
    </location>
</feature>
<comment type="caution">
    <text evidence="5">The sequence shown here is derived from an EMBL/GenBank/DDBJ whole genome shotgun (WGS) entry which is preliminary data.</text>
</comment>
<name>A0A8H5VBB4_9HYPO</name>
<proteinExistence type="predicted"/>
<sequence length="702" mass="80244">MTDRRDTSRGTIRRQPCLEFIQERLFEFHEAFSNPDVRFNTARGRFEPMTHNQDAGTGIEPPGEHELPDILPDTTTKHSDRRPFWEEMLPEAMEELKSIRVEPKRLVGTTRSIRALKGWVDIVNVLERARANYYDYSGFIGFWKRSAHKVADNVDEGKTLLSLLPNTEYSSVIHCVFDIVFDAAKRTAKIREEIETSLRQFREKLEDVESIVAVYEKEEDVVVAAQKVLSSMLQAIEDIIDYYWAKKGKKMLLSMWQADSYKADLTGCLEDLNSSSSRLMEKANIGSFRELRAVNIKASEGELPMNIDLQIGQMKITKEQKRLSDAQSEMNKSGRKMAAEQQRLVSANERNATANEQNAAANRLNATTASDAMNAFMRLSQEYLTNLTALNEQKRQNARLAVKYTRLHTQLEAERSRSRDRRPWVGPARIPQDQLVRILNMNVDFDLCAVDRVDITEISESAALVNRRDQGRAEHLVENAQFKQWVVRASSTELLVHGHMKPSRTSVTPLSLFSASVVRNLRQVDRFCAVAFFCGQHTDLDDPLIGGIGIIKSLTTQLLHQHNFDDADLDKVAQEVNLPLLKRDVEDVEELCQLFTVLVRRLRSDTTLFCVIDSINVYEDEDMMQNMFVEKVLFEILQLTGDPRVKTHVKILFTSPTDTNTIWKAFKEKDVLSLHESGRLSLDKHFSDSRFAKQVKGALEPS</sequence>